<dbReference type="Gene3D" id="1.20.1070.10">
    <property type="entry name" value="Rhodopsin 7-helix transmembrane proteins"/>
    <property type="match status" value="1"/>
</dbReference>
<dbReference type="InterPro" id="IPR000725">
    <property type="entry name" value="Olfact_rcpt"/>
</dbReference>
<name>A0A2G9RJA9_AQUCT</name>
<feature type="transmembrane region" description="Helical" evidence="9">
    <location>
        <begin position="33"/>
        <end position="59"/>
    </location>
</feature>
<dbReference type="SUPFAM" id="SSF81321">
    <property type="entry name" value="Family A G protein-coupled receptor-like"/>
    <property type="match status" value="1"/>
</dbReference>
<dbReference type="PROSITE" id="PS00237">
    <property type="entry name" value="G_PROTEIN_RECEP_F1_1"/>
    <property type="match status" value="1"/>
</dbReference>
<keyword evidence="3 9" id="KW-1133">Transmembrane helix</keyword>
<evidence type="ECO:0000256" key="8">
    <source>
        <dbReference type="RuleBase" id="RU000688"/>
    </source>
</evidence>
<keyword evidence="9" id="KW-1003">Cell membrane</keyword>
<feature type="transmembrane region" description="Helical" evidence="9">
    <location>
        <begin position="280"/>
        <end position="299"/>
    </location>
</feature>
<dbReference type="GO" id="GO:0004930">
    <property type="term" value="F:G protein-coupled receptor activity"/>
    <property type="evidence" value="ECO:0007669"/>
    <property type="project" value="UniProtKB-KW"/>
</dbReference>
<protein>
    <recommendedName>
        <fullName evidence="9">Olfactory receptor</fullName>
    </recommendedName>
</protein>
<evidence type="ECO:0000256" key="7">
    <source>
        <dbReference type="ARBA" id="ARBA00023224"/>
    </source>
</evidence>
<comment type="subcellular location">
    <subcellularLocation>
        <location evidence="9">Cell membrane</location>
        <topology evidence="9">Multi-pass membrane protein</topology>
    </subcellularLocation>
    <subcellularLocation>
        <location evidence="1">Membrane</location>
        <topology evidence="1">Multi-pass membrane protein</topology>
    </subcellularLocation>
</comment>
<dbReference type="FunFam" id="1.20.1070.10:FF:000003">
    <property type="entry name" value="Olfactory receptor"/>
    <property type="match status" value="1"/>
</dbReference>
<evidence type="ECO:0000256" key="5">
    <source>
        <dbReference type="ARBA" id="ARBA00023136"/>
    </source>
</evidence>
<feature type="domain" description="G-protein coupled receptors family 1 profile" evidence="10">
    <location>
        <begin position="48"/>
        <end position="297"/>
    </location>
</feature>
<dbReference type="GO" id="GO:0005886">
    <property type="term" value="C:plasma membrane"/>
    <property type="evidence" value="ECO:0007669"/>
    <property type="project" value="UniProtKB-SubCell"/>
</dbReference>
<reference evidence="12" key="1">
    <citation type="journal article" date="2017" name="Nat. Commun.">
        <title>The North American bullfrog draft genome provides insight into hormonal regulation of long noncoding RNA.</title>
        <authorList>
            <person name="Hammond S.A."/>
            <person name="Warren R.L."/>
            <person name="Vandervalk B.P."/>
            <person name="Kucuk E."/>
            <person name="Khan H."/>
            <person name="Gibb E.A."/>
            <person name="Pandoh P."/>
            <person name="Kirk H."/>
            <person name="Zhao Y."/>
            <person name="Jones M."/>
            <person name="Mungall A.J."/>
            <person name="Coope R."/>
            <person name="Pleasance S."/>
            <person name="Moore R.A."/>
            <person name="Holt R.A."/>
            <person name="Round J.M."/>
            <person name="Ohora S."/>
            <person name="Walle B.V."/>
            <person name="Veldhoen N."/>
            <person name="Helbing C.C."/>
            <person name="Birol I."/>
        </authorList>
    </citation>
    <scope>NUCLEOTIDE SEQUENCE [LARGE SCALE GENOMIC DNA]</scope>
</reference>
<feature type="transmembrane region" description="Helical" evidence="9">
    <location>
        <begin position="204"/>
        <end position="228"/>
    </location>
</feature>
<dbReference type="PRINTS" id="PR00237">
    <property type="entry name" value="GPCRRHODOPSN"/>
</dbReference>
<evidence type="ECO:0000313" key="11">
    <source>
        <dbReference type="EMBL" id="PIO27968.1"/>
    </source>
</evidence>
<evidence type="ECO:0000313" key="12">
    <source>
        <dbReference type="Proteomes" id="UP000228934"/>
    </source>
</evidence>
<dbReference type="InterPro" id="IPR017452">
    <property type="entry name" value="GPCR_Rhodpsn_7TM"/>
</dbReference>
<feature type="transmembrane region" description="Helical" evidence="9">
    <location>
        <begin position="98"/>
        <end position="127"/>
    </location>
</feature>
<gene>
    <name evidence="11" type="ORF">AB205_0012840</name>
</gene>
<keyword evidence="4 8" id="KW-0297">G-protein coupled receptor</keyword>
<dbReference type="PROSITE" id="PS50262">
    <property type="entry name" value="G_PROTEIN_RECEP_F1_2"/>
    <property type="match status" value="1"/>
</dbReference>
<feature type="non-terminal residue" evidence="11">
    <location>
        <position position="1"/>
    </location>
</feature>
<keyword evidence="9" id="KW-0552">Olfaction</keyword>
<keyword evidence="9" id="KW-0716">Sensory transduction</keyword>
<keyword evidence="5 9" id="KW-0472">Membrane</keyword>
<dbReference type="Proteomes" id="UP000228934">
    <property type="component" value="Unassembled WGS sequence"/>
</dbReference>
<comment type="similarity">
    <text evidence="8">Belongs to the G-protein coupled receptor 1 family.</text>
</comment>
<evidence type="ECO:0000256" key="4">
    <source>
        <dbReference type="ARBA" id="ARBA00023040"/>
    </source>
</evidence>
<dbReference type="EMBL" id="KV939875">
    <property type="protein sequence ID" value="PIO27968.1"/>
    <property type="molecule type" value="Genomic_DNA"/>
</dbReference>
<keyword evidence="6 8" id="KW-0675">Receptor</keyword>
<dbReference type="PRINTS" id="PR00245">
    <property type="entry name" value="OLFACTORYR"/>
</dbReference>
<dbReference type="OrthoDB" id="9889152at2759"/>
<keyword evidence="12" id="KW-1185">Reference proteome</keyword>
<evidence type="ECO:0000256" key="9">
    <source>
        <dbReference type="RuleBase" id="RU363047"/>
    </source>
</evidence>
<feature type="transmembrane region" description="Helical" evidence="9">
    <location>
        <begin position="66"/>
        <end position="86"/>
    </location>
</feature>
<feature type="transmembrane region" description="Helical" evidence="9">
    <location>
        <begin position="148"/>
        <end position="165"/>
    </location>
</feature>
<dbReference type="AlphaFoldDB" id="A0A2G9RJA9"/>
<dbReference type="Pfam" id="PF13853">
    <property type="entry name" value="7tm_4"/>
    <property type="match status" value="1"/>
</dbReference>
<feature type="transmembrane region" description="Helical" evidence="9">
    <location>
        <begin position="249"/>
        <end position="268"/>
    </location>
</feature>
<keyword evidence="2 8" id="KW-0812">Transmembrane</keyword>
<sequence length="374" mass="42624">YFRAKELMNLKNKTQVFMFEFSGLTDDKELTPFLFVLFLFIYIVSICGNSGMMTIVYISPSLHTPMYYFLSYLSMVDLFYSSVIAPKMLSDLLSDKKLITFIGCALQFYFFSAMIGTELLVLSIMAYDRYVAICRPLHYILIMTKKKCLSLVLLTLSMGFLHSVAQTMSLFSLEYCKSNFIDHFYCDIPPLVRLSCSETRTCTIVTLFFVCLFTISSTMTILVSYTLIISSILRINSVAGRRKAFSTCSSHLTCASIFYGTIYLNYLTPSSSSHKKQEKVFSVLYAVVTPMLNPLIYSLRNQEVKRAIMQCLCLQSWDDGNGSYLTQPPNSNVLLIELSMVDLFYSSVITPKMLSDLLSHSWVALFTSTSFVQW</sequence>
<evidence type="ECO:0000256" key="6">
    <source>
        <dbReference type="ARBA" id="ARBA00023170"/>
    </source>
</evidence>
<organism evidence="11 12">
    <name type="scientific">Aquarana catesbeiana</name>
    <name type="common">American bullfrog</name>
    <name type="synonym">Rana catesbeiana</name>
    <dbReference type="NCBI Taxonomy" id="8400"/>
    <lineage>
        <taxon>Eukaryota</taxon>
        <taxon>Metazoa</taxon>
        <taxon>Chordata</taxon>
        <taxon>Craniata</taxon>
        <taxon>Vertebrata</taxon>
        <taxon>Euteleostomi</taxon>
        <taxon>Amphibia</taxon>
        <taxon>Batrachia</taxon>
        <taxon>Anura</taxon>
        <taxon>Neobatrachia</taxon>
        <taxon>Ranoidea</taxon>
        <taxon>Ranidae</taxon>
        <taxon>Aquarana</taxon>
    </lineage>
</organism>
<dbReference type="InterPro" id="IPR000276">
    <property type="entry name" value="GPCR_Rhodpsn"/>
</dbReference>
<proteinExistence type="inferred from homology"/>
<dbReference type="GO" id="GO:0004984">
    <property type="term" value="F:olfactory receptor activity"/>
    <property type="evidence" value="ECO:0007669"/>
    <property type="project" value="InterPro"/>
</dbReference>
<evidence type="ECO:0000256" key="2">
    <source>
        <dbReference type="ARBA" id="ARBA00022692"/>
    </source>
</evidence>
<dbReference type="PANTHER" id="PTHR48018">
    <property type="entry name" value="OLFACTORY RECEPTOR"/>
    <property type="match status" value="1"/>
</dbReference>
<evidence type="ECO:0000256" key="1">
    <source>
        <dbReference type="ARBA" id="ARBA00004141"/>
    </source>
</evidence>
<evidence type="ECO:0000256" key="3">
    <source>
        <dbReference type="ARBA" id="ARBA00022989"/>
    </source>
</evidence>
<evidence type="ECO:0000259" key="10">
    <source>
        <dbReference type="PROSITE" id="PS50262"/>
    </source>
</evidence>
<dbReference type="CDD" id="cd15230">
    <property type="entry name" value="7tmA_OR5-like"/>
    <property type="match status" value="1"/>
</dbReference>
<keyword evidence="7 8" id="KW-0807">Transducer</keyword>
<accession>A0A2G9RJA9</accession>